<comment type="caution">
    <text evidence="1">The sequence shown here is derived from an EMBL/GenBank/DDBJ whole genome shotgun (WGS) entry which is preliminary data.</text>
</comment>
<proteinExistence type="predicted"/>
<dbReference type="RefSeq" id="WP_230223704.1">
    <property type="nucleotide sequence ID" value="NZ_JAJKFT010000010.1"/>
</dbReference>
<reference evidence="1" key="1">
    <citation type="submission" date="2021-11" db="EMBL/GenBank/DDBJ databases">
        <title>Genome sequence.</title>
        <authorList>
            <person name="Sun Q."/>
        </authorList>
    </citation>
    <scope>NUCLEOTIDE SEQUENCE</scope>
    <source>
        <strain evidence="1">JC732</strain>
    </source>
</reference>
<dbReference type="EMBL" id="JAJKFT010000010">
    <property type="protein sequence ID" value="MCC9631547.1"/>
    <property type="molecule type" value="Genomic_DNA"/>
</dbReference>
<name>A0A9X1MS93_9BACT</name>
<keyword evidence="2" id="KW-1185">Reference proteome</keyword>
<dbReference type="AlphaFoldDB" id="A0A9X1MS93"/>
<evidence type="ECO:0000313" key="1">
    <source>
        <dbReference type="EMBL" id="MCC9631547.1"/>
    </source>
</evidence>
<organism evidence="1 2">
    <name type="scientific">Blastopirellula sediminis</name>
    <dbReference type="NCBI Taxonomy" id="2894196"/>
    <lineage>
        <taxon>Bacteria</taxon>
        <taxon>Pseudomonadati</taxon>
        <taxon>Planctomycetota</taxon>
        <taxon>Planctomycetia</taxon>
        <taxon>Pirellulales</taxon>
        <taxon>Pirellulaceae</taxon>
        <taxon>Blastopirellula</taxon>
    </lineage>
</organism>
<dbReference type="Proteomes" id="UP001139103">
    <property type="component" value="Unassembled WGS sequence"/>
</dbReference>
<protein>
    <submittedName>
        <fullName evidence="1">Uncharacterized protein</fullName>
    </submittedName>
</protein>
<gene>
    <name evidence="1" type="ORF">LOC68_24385</name>
</gene>
<sequence length="77" mass="8944">MNQAVNAVVYEKDGETYIWTFSAENERAALGSICEFAHRNDLSLDWEDANLIWQRMGQQPEAIHVRDLARMLTHRLP</sequence>
<evidence type="ECO:0000313" key="2">
    <source>
        <dbReference type="Proteomes" id="UP001139103"/>
    </source>
</evidence>
<accession>A0A9X1MS93</accession>